<dbReference type="InterPro" id="IPR055221">
    <property type="entry name" value="PSF3_N"/>
</dbReference>
<evidence type="ECO:0000256" key="6">
    <source>
        <dbReference type="RuleBase" id="RU367161"/>
    </source>
</evidence>
<dbReference type="InterPro" id="IPR010492">
    <property type="entry name" value="GINS_Psf3"/>
</dbReference>
<evidence type="ECO:0000256" key="7">
    <source>
        <dbReference type="SAM" id="SignalP"/>
    </source>
</evidence>
<comment type="subcellular location">
    <subcellularLocation>
        <location evidence="1 6">Nucleus</location>
    </subcellularLocation>
</comment>
<dbReference type="Pfam" id="PF22466">
    <property type="entry name" value="PSF3_N"/>
    <property type="match status" value="1"/>
</dbReference>
<sequence>MNRLLWPRSLSGALIGLQVLAPKPQTGSETNTQQRKLQVRVRRLHSVCLSHTQMDAQPYFPVQAGVGMEENFLSLDDILLSHERLPVRIECTFPRLGFLERSSDTQDIVEGTKMELPLWLSKGLYEKKRRVLSVELPKVYREGWRTVFNADPNVVDLHKRGPYYYSLGSQMLHFESPENPDIAQTLLQTFIGRFRRTMDSSQNAYNEDTSALVERLDSLEKGLFKSGQSGLNGFQSWEKGQAGQLTASSLVLNYRKRKMADGPH</sequence>
<dbReference type="PANTHER" id="PTHR22768">
    <property type="entry name" value="DNA REPLICATION COMPLEX GINS PROTEIN PSF3"/>
    <property type="match status" value="1"/>
</dbReference>
<dbReference type="PANTHER" id="PTHR22768:SF0">
    <property type="entry name" value="DNA REPLICATION COMPLEX GINS PROTEIN PSF3"/>
    <property type="match status" value="1"/>
</dbReference>
<feature type="signal peptide" evidence="7">
    <location>
        <begin position="1"/>
        <end position="16"/>
    </location>
</feature>
<proteinExistence type="inferred from homology"/>
<evidence type="ECO:0000256" key="3">
    <source>
        <dbReference type="ARBA" id="ARBA00022705"/>
    </source>
</evidence>
<protein>
    <recommendedName>
        <fullName evidence="6">DNA replication complex GINS protein PSF3</fullName>
    </recommendedName>
</protein>
<dbReference type="CDD" id="cd21693">
    <property type="entry name" value="GINS_B_Psf3"/>
    <property type="match status" value="1"/>
</dbReference>
<dbReference type="InterPro" id="IPR036224">
    <property type="entry name" value="GINS_bundle-like_dom_sf"/>
</dbReference>
<keyword evidence="7" id="KW-0732">Signal</keyword>
<dbReference type="EMBL" id="CADEAL010001510">
    <property type="protein sequence ID" value="CAB1433034.1"/>
    <property type="molecule type" value="Genomic_DNA"/>
</dbReference>
<feature type="chain" id="PRO_5040232967" description="DNA replication complex GINS protein PSF3" evidence="7">
    <location>
        <begin position="17"/>
        <end position="264"/>
    </location>
</feature>
<dbReference type="Gene3D" id="1.20.58.2050">
    <property type="match status" value="1"/>
</dbReference>
<dbReference type="CDD" id="cd11713">
    <property type="entry name" value="GINS_A_psf3"/>
    <property type="match status" value="1"/>
</dbReference>
<evidence type="ECO:0000259" key="8">
    <source>
        <dbReference type="Pfam" id="PF05916"/>
    </source>
</evidence>
<accession>A0A9N7UMJ6</accession>
<comment type="function">
    <text evidence="6">The GINS complex plays an essential role in the initiation of DNA replication.</text>
</comment>
<dbReference type="AlphaFoldDB" id="A0A9N7UMJ6"/>
<organism evidence="10 11">
    <name type="scientific">Pleuronectes platessa</name>
    <name type="common">European plaice</name>
    <dbReference type="NCBI Taxonomy" id="8262"/>
    <lineage>
        <taxon>Eukaryota</taxon>
        <taxon>Metazoa</taxon>
        <taxon>Chordata</taxon>
        <taxon>Craniata</taxon>
        <taxon>Vertebrata</taxon>
        <taxon>Euteleostomi</taxon>
        <taxon>Actinopterygii</taxon>
        <taxon>Neopterygii</taxon>
        <taxon>Teleostei</taxon>
        <taxon>Neoteleostei</taxon>
        <taxon>Acanthomorphata</taxon>
        <taxon>Carangaria</taxon>
        <taxon>Pleuronectiformes</taxon>
        <taxon>Pleuronectoidei</taxon>
        <taxon>Pleuronectidae</taxon>
        <taxon>Pleuronectes</taxon>
    </lineage>
</organism>
<keyword evidence="3 6" id="KW-0235">DNA replication</keyword>
<evidence type="ECO:0000256" key="1">
    <source>
        <dbReference type="ARBA" id="ARBA00004123"/>
    </source>
</evidence>
<feature type="domain" description="GINS subunit" evidence="8">
    <location>
        <begin position="146"/>
        <end position="238"/>
    </location>
</feature>
<feature type="domain" description="DNA replication complex GINS protein PSF3 N-terminal" evidence="9">
    <location>
        <begin position="74"/>
        <end position="125"/>
    </location>
</feature>
<evidence type="ECO:0000313" key="11">
    <source>
        <dbReference type="Proteomes" id="UP001153269"/>
    </source>
</evidence>
<dbReference type="SUPFAM" id="SSF160059">
    <property type="entry name" value="PriA/YqbF domain"/>
    <property type="match status" value="1"/>
</dbReference>
<comment type="function">
    <text evidence="5">Required for correct functioning of the GINS complex, a complex that plays an essential role in the initiation of DNA replication, and progression of DNA replication forks. GINS complex is a core component of CDC45-MCM-GINS (CMG) helicase, the molecular machine that unwinds template DNA during replication, and around which the replisome is built.</text>
</comment>
<name>A0A9N7UMJ6_PLEPL</name>
<evidence type="ECO:0000256" key="4">
    <source>
        <dbReference type="ARBA" id="ARBA00023242"/>
    </source>
</evidence>
<dbReference type="InterPro" id="IPR021151">
    <property type="entry name" value="GINS_A"/>
</dbReference>
<keyword evidence="4 6" id="KW-0539">Nucleus</keyword>
<comment type="similarity">
    <text evidence="2 6">Belongs to the GINS3/PSF3 family.</text>
</comment>
<dbReference type="InterPro" id="IPR038437">
    <property type="entry name" value="GINS_Psf3_sf"/>
</dbReference>
<comment type="subunit">
    <text evidence="6">Component of the GINS complex.</text>
</comment>
<comment type="caution">
    <text evidence="10">The sequence shown here is derived from an EMBL/GenBank/DDBJ whole genome shotgun (WGS) entry which is preliminary data.</text>
</comment>
<evidence type="ECO:0000313" key="10">
    <source>
        <dbReference type="EMBL" id="CAB1433034.1"/>
    </source>
</evidence>
<dbReference type="Pfam" id="PF05916">
    <property type="entry name" value="Sld5"/>
    <property type="match status" value="1"/>
</dbReference>
<keyword evidence="11" id="KW-1185">Reference proteome</keyword>
<evidence type="ECO:0000256" key="2">
    <source>
        <dbReference type="ARBA" id="ARBA00006343"/>
    </source>
</evidence>
<reference evidence="10" key="1">
    <citation type="submission" date="2020-03" db="EMBL/GenBank/DDBJ databases">
        <authorList>
            <person name="Weist P."/>
        </authorList>
    </citation>
    <scope>NUCLEOTIDE SEQUENCE</scope>
</reference>
<dbReference type="SUPFAM" id="SSF158573">
    <property type="entry name" value="GINS helical bundle-like"/>
    <property type="match status" value="1"/>
</dbReference>
<evidence type="ECO:0000256" key="5">
    <source>
        <dbReference type="ARBA" id="ARBA00045258"/>
    </source>
</evidence>
<dbReference type="GO" id="GO:1902975">
    <property type="term" value="P:mitotic DNA replication initiation"/>
    <property type="evidence" value="ECO:0007669"/>
    <property type="project" value="TreeGrafter"/>
</dbReference>
<dbReference type="Proteomes" id="UP001153269">
    <property type="component" value="Unassembled WGS sequence"/>
</dbReference>
<gene>
    <name evidence="10" type="ORF">PLEPLA_LOCUS21122</name>
</gene>
<evidence type="ECO:0000259" key="9">
    <source>
        <dbReference type="Pfam" id="PF22466"/>
    </source>
</evidence>
<dbReference type="GO" id="GO:0000811">
    <property type="term" value="C:GINS complex"/>
    <property type="evidence" value="ECO:0007669"/>
    <property type="project" value="UniProtKB-UniRule"/>
</dbReference>